<protein>
    <recommendedName>
        <fullName evidence="8">C2H2-type domain-containing protein</fullName>
    </recommendedName>
</protein>
<dbReference type="CDD" id="cd12148">
    <property type="entry name" value="fungal_TF_MHR"/>
    <property type="match status" value="1"/>
</dbReference>
<dbReference type="Pfam" id="PF04082">
    <property type="entry name" value="Fungal_trans"/>
    <property type="match status" value="1"/>
</dbReference>
<dbReference type="InterPro" id="IPR051059">
    <property type="entry name" value="VerF-like"/>
</dbReference>
<evidence type="ECO:0000256" key="6">
    <source>
        <dbReference type="ARBA" id="ARBA00023242"/>
    </source>
</evidence>
<keyword evidence="2" id="KW-0479">Metal-binding</keyword>
<keyword evidence="5" id="KW-0862">Zinc</keyword>
<keyword evidence="6" id="KW-0539">Nucleus</keyword>
<dbReference type="OrthoDB" id="654211at2759"/>
<sequence>MARGRPRNVVPPCRYCDKQFQRREHLVRHERTHTSERPFVCQCGQCFTRQDLLKRHVRLSHAQHSHPLPGHASDEHSLTDFQPDDVAIQESDLLFDPELFTQDMLPPTLFDFDTSLSLTYAQPPQTSSFPHFSSRLPYLEDAQPADTDDDDTGGAIKEHADVVPWSFSDSAYEGFCLDIASYSEALPPGWKLPSRNALSRNLESYFRCFQEHLPFIHSATFSVAKTDIDLLMAAAAFGALYRFEKACAHDLYSMAKAIMLEKTRCQDLQLGTELLSDNDHSRLDARNHLAKIQTLNLLIDYASWASKEILADALSMTDQLVRLVKLNGMSELEQQQPVEDQLTDATAVERSWCGWVAAEERRRTLLSAYVLLNLHSIAFDRAPQLLNREVCLFLPSCVELWKAPNSTQWRRSSSQHQLQFQESLRSLFDGTVSPVSSFANYVLIHGLLQQIGVDHCGAMGKSLQPDTVAAFETALRAWQSSWELTHEATLDPLSGKGPLGLNAAALLRLAYIRLNSKLRPCRILLSRDPLYLRSEKQHFDRSIQLDRAVLHAAHALSIPVRLGIELITHTCIPFRSVEHSLSSLECALLLNQWLQMVAMVVRSHGLGELRKTERKLLDIVTGIIKETSLADTLDISEDSASQYHRMGTTTSKLWAQIFRGVHVLEIDEVIGSGLQLLADAT</sequence>
<evidence type="ECO:0000256" key="1">
    <source>
        <dbReference type="ARBA" id="ARBA00004123"/>
    </source>
</evidence>
<feature type="domain" description="C2H2-type" evidence="8">
    <location>
        <begin position="39"/>
        <end position="69"/>
    </location>
</feature>
<dbReference type="GO" id="GO:0000978">
    <property type="term" value="F:RNA polymerase II cis-regulatory region sequence-specific DNA binding"/>
    <property type="evidence" value="ECO:0007669"/>
    <property type="project" value="InterPro"/>
</dbReference>
<evidence type="ECO:0000256" key="3">
    <source>
        <dbReference type="ARBA" id="ARBA00022737"/>
    </source>
</evidence>
<name>A0A0D2E8M9_9EURO</name>
<dbReference type="STRING" id="348802.A0A0D2E8M9"/>
<dbReference type="RefSeq" id="XP_013312367.1">
    <property type="nucleotide sequence ID" value="XM_013456913.1"/>
</dbReference>
<dbReference type="GO" id="GO:0006351">
    <property type="term" value="P:DNA-templated transcription"/>
    <property type="evidence" value="ECO:0007669"/>
    <property type="project" value="InterPro"/>
</dbReference>
<evidence type="ECO:0000313" key="9">
    <source>
        <dbReference type="EMBL" id="KIW51783.1"/>
    </source>
</evidence>
<accession>A0A0D2E8M9</accession>
<evidence type="ECO:0000256" key="5">
    <source>
        <dbReference type="ARBA" id="ARBA00022833"/>
    </source>
</evidence>
<gene>
    <name evidence="9" type="ORF">PV05_10469</name>
</gene>
<dbReference type="InterPro" id="IPR007219">
    <property type="entry name" value="XnlR_reg_dom"/>
</dbReference>
<keyword evidence="4 7" id="KW-0863">Zinc-finger</keyword>
<dbReference type="PANTHER" id="PTHR40626">
    <property type="entry name" value="MIP31509P"/>
    <property type="match status" value="1"/>
</dbReference>
<evidence type="ECO:0000256" key="7">
    <source>
        <dbReference type="PROSITE-ProRule" id="PRU00042"/>
    </source>
</evidence>
<evidence type="ECO:0000259" key="8">
    <source>
        <dbReference type="PROSITE" id="PS50157"/>
    </source>
</evidence>
<dbReference type="PROSITE" id="PS50157">
    <property type="entry name" value="ZINC_FINGER_C2H2_2"/>
    <property type="match status" value="2"/>
</dbReference>
<dbReference type="SUPFAM" id="SSF57667">
    <property type="entry name" value="beta-beta-alpha zinc fingers"/>
    <property type="match status" value="1"/>
</dbReference>
<evidence type="ECO:0000256" key="4">
    <source>
        <dbReference type="ARBA" id="ARBA00022771"/>
    </source>
</evidence>
<dbReference type="SMART" id="SM00355">
    <property type="entry name" value="ZnF_C2H2"/>
    <property type="match status" value="2"/>
</dbReference>
<proteinExistence type="predicted"/>
<dbReference type="Proteomes" id="UP000054342">
    <property type="component" value="Unassembled WGS sequence"/>
</dbReference>
<keyword evidence="3" id="KW-0677">Repeat</keyword>
<dbReference type="HOGENOM" id="CLU_007784_3_0_1"/>
<dbReference type="GO" id="GO:0008270">
    <property type="term" value="F:zinc ion binding"/>
    <property type="evidence" value="ECO:0007669"/>
    <property type="project" value="UniProtKB-KW"/>
</dbReference>
<dbReference type="EMBL" id="KN847322">
    <property type="protein sequence ID" value="KIW51783.1"/>
    <property type="molecule type" value="Genomic_DNA"/>
</dbReference>
<dbReference type="PROSITE" id="PS00028">
    <property type="entry name" value="ZINC_FINGER_C2H2_1"/>
    <property type="match status" value="1"/>
</dbReference>
<dbReference type="GO" id="GO:0000785">
    <property type="term" value="C:chromatin"/>
    <property type="evidence" value="ECO:0007669"/>
    <property type="project" value="TreeGrafter"/>
</dbReference>
<dbReference type="InterPro" id="IPR013087">
    <property type="entry name" value="Znf_C2H2_type"/>
</dbReference>
<evidence type="ECO:0000313" key="10">
    <source>
        <dbReference type="Proteomes" id="UP000054342"/>
    </source>
</evidence>
<dbReference type="GO" id="GO:0005634">
    <property type="term" value="C:nucleus"/>
    <property type="evidence" value="ECO:0007669"/>
    <property type="project" value="UniProtKB-SubCell"/>
</dbReference>
<dbReference type="PANTHER" id="PTHR40626:SF10">
    <property type="entry name" value="C2H2-TYPE DOMAIN-CONTAINING PROTEIN"/>
    <property type="match status" value="1"/>
</dbReference>
<feature type="domain" description="C2H2-type" evidence="8">
    <location>
        <begin position="11"/>
        <end position="38"/>
    </location>
</feature>
<dbReference type="AlphaFoldDB" id="A0A0D2E8M9"/>
<dbReference type="Gene3D" id="3.30.160.60">
    <property type="entry name" value="Classic Zinc Finger"/>
    <property type="match status" value="2"/>
</dbReference>
<dbReference type="GO" id="GO:0000981">
    <property type="term" value="F:DNA-binding transcription factor activity, RNA polymerase II-specific"/>
    <property type="evidence" value="ECO:0007669"/>
    <property type="project" value="InterPro"/>
</dbReference>
<dbReference type="Pfam" id="PF00096">
    <property type="entry name" value="zf-C2H2"/>
    <property type="match status" value="2"/>
</dbReference>
<organism evidence="9 10">
    <name type="scientific">Exophiala xenobiotica</name>
    <dbReference type="NCBI Taxonomy" id="348802"/>
    <lineage>
        <taxon>Eukaryota</taxon>
        <taxon>Fungi</taxon>
        <taxon>Dikarya</taxon>
        <taxon>Ascomycota</taxon>
        <taxon>Pezizomycotina</taxon>
        <taxon>Eurotiomycetes</taxon>
        <taxon>Chaetothyriomycetidae</taxon>
        <taxon>Chaetothyriales</taxon>
        <taxon>Herpotrichiellaceae</taxon>
        <taxon>Exophiala</taxon>
    </lineage>
</organism>
<keyword evidence="10" id="KW-1185">Reference proteome</keyword>
<dbReference type="GeneID" id="25332377"/>
<evidence type="ECO:0000256" key="2">
    <source>
        <dbReference type="ARBA" id="ARBA00022723"/>
    </source>
</evidence>
<dbReference type="InterPro" id="IPR036236">
    <property type="entry name" value="Znf_C2H2_sf"/>
</dbReference>
<comment type="subcellular location">
    <subcellularLocation>
        <location evidence="1">Nucleus</location>
    </subcellularLocation>
</comment>
<reference evidence="9 10" key="1">
    <citation type="submission" date="2015-01" db="EMBL/GenBank/DDBJ databases">
        <title>The Genome Sequence of Exophiala xenobiotica CBS118157.</title>
        <authorList>
            <consortium name="The Broad Institute Genomics Platform"/>
            <person name="Cuomo C."/>
            <person name="de Hoog S."/>
            <person name="Gorbushina A."/>
            <person name="Stielow B."/>
            <person name="Teixiera M."/>
            <person name="Abouelleil A."/>
            <person name="Chapman S.B."/>
            <person name="Priest M."/>
            <person name="Young S.K."/>
            <person name="Wortman J."/>
            <person name="Nusbaum C."/>
            <person name="Birren B."/>
        </authorList>
    </citation>
    <scope>NUCLEOTIDE SEQUENCE [LARGE SCALE GENOMIC DNA]</scope>
    <source>
        <strain evidence="9 10">CBS 118157</strain>
    </source>
</reference>